<evidence type="ECO:0008006" key="4">
    <source>
        <dbReference type="Google" id="ProtNLM"/>
    </source>
</evidence>
<feature type="compositionally biased region" description="Basic and acidic residues" evidence="1">
    <location>
        <begin position="244"/>
        <end position="256"/>
    </location>
</feature>
<evidence type="ECO:0000313" key="2">
    <source>
        <dbReference type="EMBL" id="GIJ66954.1"/>
    </source>
</evidence>
<protein>
    <recommendedName>
        <fullName evidence="4">S-adenosyl methyltransferase</fullName>
    </recommendedName>
</protein>
<keyword evidence="3" id="KW-1185">Reference proteome</keyword>
<dbReference type="AlphaFoldDB" id="A0A8J4E9Z0"/>
<dbReference type="Proteomes" id="UP000635606">
    <property type="component" value="Unassembled WGS sequence"/>
</dbReference>
<dbReference type="RefSeq" id="WP_203926921.1">
    <property type="nucleotide sequence ID" value="NZ_BOPH01000022.1"/>
</dbReference>
<evidence type="ECO:0000256" key="1">
    <source>
        <dbReference type="SAM" id="MobiDB-lite"/>
    </source>
</evidence>
<organism evidence="2 3">
    <name type="scientific">Virgisporangium ochraceum</name>
    <dbReference type="NCBI Taxonomy" id="65505"/>
    <lineage>
        <taxon>Bacteria</taxon>
        <taxon>Bacillati</taxon>
        <taxon>Actinomycetota</taxon>
        <taxon>Actinomycetes</taxon>
        <taxon>Micromonosporales</taxon>
        <taxon>Micromonosporaceae</taxon>
        <taxon>Virgisporangium</taxon>
    </lineage>
</organism>
<dbReference type="EMBL" id="BOPH01000022">
    <property type="protein sequence ID" value="GIJ66954.1"/>
    <property type="molecule type" value="Genomic_DNA"/>
</dbReference>
<name>A0A8J4E9Z0_9ACTN</name>
<evidence type="ECO:0000313" key="3">
    <source>
        <dbReference type="Proteomes" id="UP000635606"/>
    </source>
</evidence>
<dbReference type="PIRSF" id="PIRSF017393">
    <property type="entry name" value="MTase_SAV2177"/>
    <property type="match status" value="1"/>
</dbReference>
<sequence length="266" mass="29268">MDRPGWVADEVDITVPNAARIYDFALGGFHNFEVDRQFFEAAEQAWPNLRLVAHANRAYLRRVVQWLTDAGIRQFLDVGSGIPTLGNVHEVAQRTAPDARVVYVDVDPVAVSHGQSILADNPNACAIRADLRRPEEILGHPDVASVIDLTQPVAVLLIAVLHFVPDDDRPAEIIASYRDAIASGSYLAISHGVTDPAPSDEQERVRDLYRRTPTPISTRTPEEIAAMLDGFDLVEPGIVPVTEWHPEPGSDEEPQRDIVAAVGRRP</sequence>
<gene>
    <name evidence="2" type="ORF">Voc01_018710</name>
</gene>
<dbReference type="CDD" id="cd02440">
    <property type="entry name" value="AdoMet_MTases"/>
    <property type="match status" value="1"/>
</dbReference>
<dbReference type="InterPro" id="IPR006764">
    <property type="entry name" value="SAM_dep_MeTrfase_SAV2177_type"/>
</dbReference>
<proteinExistence type="predicted"/>
<reference evidence="2" key="1">
    <citation type="submission" date="2021-01" db="EMBL/GenBank/DDBJ databases">
        <title>Whole genome shotgun sequence of Virgisporangium ochraceum NBRC 16418.</title>
        <authorList>
            <person name="Komaki H."/>
            <person name="Tamura T."/>
        </authorList>
    </citation>
    <scope>NUCLEOTIDE SEQUENCE</scope>
    <source>
        <strain evidence="2">NBRC 16418</strain>
    </source>
</reference>
<feature type="region of interest" description="Disordered" evidence="1">
    <location>
        <begin position="243"/>
        <end position="266"/>
    </location>
</feature>
<dbReference type="SUPFAM" id="SSF53335">
    <property type="entry name" value="S-adenosyl-L-methionine-dependent methyltransferases"/>
    <property type="match status" value="1"/>
</dbReference>
<dbReference type="InterPro" id="IPR029063">
    <property type="entry name" value="SAM-dependent_MTases_sf"/>
</dbReference>
<dbReference type="Gene3D" id="3.40.50.150">
    <property type="entry name" value="Vaccinia Virus protein VP39"/>
    <property type="match status" value="1"/>
</dbReference>
<accession>A0A8J4E9Z0</accession>
<comment type="caution">
    <text evidence="2">The sequence shown here is derived from an EMBL/GenBank/DDBJ whole genome shotgun (WGS) entry which is preliminary data.</text>
</comment>
<dbReference type="Pfam" id="PF04672">
    <property type="entry name" value="Methyltransf_19"/>
    <property type="match status" value="1"/>
</dbReference>